<keyword evidence="3" id="KW-1003">Cell membrane</keyword>
<feature type="transmembrane region" description="Helical" evidence="8">
    <location>
        <begin position="431"/>
        <end position="451"/>
    </location>
</feature>
<evidence type="ECO:0000256" key="7">
    <source>
        <dbReference type="ARBA" id="ARBA00023136"/>
    </source>
</evidence>
<evidence type="ECO:0000256" key="8">
    <source>
        <dbReference type="RuleBase" id="RU363032"/>
    </source>
</evidence>
<dbReference type="InterPro" id="IPR035906">
    <property type="entry name" value="MetI-like_sf"/>
</dbReference>
<dbReference type="Proteomes" id="UP000475117">
    <property type="component" value="Chromosome"/>
</dbReference>
<dbReference type="Pfam" id="PF00528">
    <property type="entry name" value="BPD_transp_1"/>
    <property type="match status" value="2"/>
</dbReference>
<dbReference type="PROSITE" id="PS50928">
    <property type="entry name" value="ABC_TM1"/>
    <property type="match status" value="2"/>
</dbReference>
<feature type="transmembrane region" description="Helical" evidence="8">
    <location>
        <begin position="358"/>
        <end position="377"/>
    </location>
</feature>
<keyword evidence="7 8" id="KW-0472">Membrane</keyword>
<evidence type="ECO:0000256" key="3">
    <source>
        <dbReference type="ARBA" id="ARBA00022475"/>
    </source>
</evidence>
<feature type="transmembrane region" description="Helical" evidence="8">
    <location>
        <begin position="112"/>
        <end position="132"/>
    </location>
</feature>
<feature type="transmembrane region" description="Helical" evidence="8">
    <location>
        <begin position="304"/>
        <end position="328"/>
    </location>
</feature>
<feature type="domain" description="ABC transmembrane type-1" evidence="9">
    <location>
        <begin position="74"/>
        <end position="280"/>
    </location>
</feature>
<comment type="similarity">
    <text evidence="8">Belongs to the binding-protein-dependent transport system permease family.</text>
</comment>
<keyword evidence="4" id="KW-0997">Cell inner membrane</keyword>
<gene>
    <name evidence="10" type="ORF">G3M56_005865</name>
</gene>
<dbReference type="InterPro" id="IPR000515">
    <property type="entry name" value="MetI-like"/>
</dbReference>
<feature type="transmembrane region" description="Helical" evidence="8">
    <location>
        <begin position="25"/>
        <end position="48"/>
    </location>
</feature>
<evidence type="ECO:0000313" key="11">
    <source>
        <dbReference type="Proteomes" id="UP000475117"/>
    </source>
</evidence>
<dbReference type="GO" id="GO:0005886">
    <property type="term" value="C:plasma membrane"/>
    <property type="evidence" value="ECO:0007669"/>
    <property type="project" value="UniProtKB-SubCell"/>
</dbReference>
<proteinExistence type="inferred from homology"/>
<name>A0A6B3L1C3_9BACT</name>
<keyword evidence="2 8" id="KW-0813">Transport</keyword>
<dbReference type="EMBL" id="CP066776">
    <property type="protein sequence ID" value="QQL46107.1"/>
    <property type="molecule type" value="Genomic_DNA"/>
</dbReference>
<evidence type="ECO:0000256" key="4">
    <source>
        <dbReference type="ARBA" id="ARBA00022519"/>
    </source>
</evidence>
<keyword evidence="5 8" id="KW-0812">Transmembrane</keyword>
<evidence type="ECO:0000256" key="2">
    <source>
        <dbReference type="ARBA" id="ARBA00022448"/>
    </source>
</evidence>
<feature type="transmembrane region" description="Helical" evidence="8">
    <location>
        <begin position="482"/>
        <end position="501"/>
    </location>
</feature>
<dbReference type="CDD" id="cd06261">
    <property type="entry name" value="TM_PBP2"/>
    <property type="match status" value="2"/>
</dbReference>
<dbReference type="PANTHER" id="PTHR43357:SF3">
    <property type="entry name" value="FE(3+)-TRANSPORT SYSTEM PERMEASE PROTEIN FBPB 2"/>
    <property type="match status" value="1"/>
</dbReference>
<feature type="domain" description="ABC transmembrane type-1" evidence="9">
    <location>
        <begin position="354"/>
        <end position="553"/>
    </location>
</feature>
<sequence length="562" mass="61188">MQSRSTSALSFVYGLWQRTRCQAPWVVGAVVVALLALMPLVVLFKSLLEPPQEFWELLTHSDGNGEPSTLQRYVRGTLVMLGGVGVGTVVLGTAAAWLVSVYQFKGKRLLDLLLVLPMAIPTYVMAVCWKLVTVDHKNDALMWVRDTFEVESILELDRAANTGLAVVVLSLSFYPYVYLAARASFTRQSASYLEASRMLGHGMTGTFFKVALPLARPALAAGGLLALLETLNEFGAMEILGIRTLTTGIFYVWTELDELGSAMRVSAILMALVFVVIVVERLMRGGRRYHSHRSASHRYSGKPLGWRGALAMWLGCGSVALLGFVLPLGKLVHLALMPGFEESWERLGRILPLVGESVWLALQAGVPILIVAICLAYAHRLVPRWWMTLVTRCALLGYAIPAAILGVILLATQGLLLNHAEGVAEYLFHTTTIGLAFAYTLRFLSVGYNFAESGLKQNHQHLDDASASLGHGKWVTLVRIHLPLMAPGLIGAAVILVVDILKELPLTLILRPANTETLATATYGLFHAEERFSAGALPALILTATSALALMAVRRIVQSPNS</sequence>
<keyword evidence="11" id="KW-1185">Reference proteome</keyword>
<dbReference type="KEGG" id="soa:G3M56_005865"/>
<dbReference type="PANTHER" id="PTHR43357">
    <property type="entry name" value="INNER MEMBRANE ABC TRANSPORTER PERMEASE PROTEIN YDCV"/>
    <property type="match status" value="1"/>
</dbReference>
<keyword evidence="6 8" id="KW-1133">Transmembrane helix</keyword>
<accession>A0A6B3L1C3</accession>
<reference evidence="10 11" key="1">
    <citation type="submission" date="2020-12" db="EMBL/GenBank/DDBJ databases">
        <title>Sulforoseuscoccus oceanibium gen. nov., sp. nov., a representative of the phylum Verrucomicrobia with special cytoplasmic membrane, and proposal of Sulforoseuscoccusaceae fam. nov.</title>
        <authorList>
            <person name="Xi F."/>
        </authorList>
    </citation>
    <scope>NUCLEOTIDE SEQUENCE [LARGE SCALE GENOMIC DNA]</scope>
    <source>
        <strain evidence="10 11">T37</strain>
    </source>
</reference>
<feature type="transmembrane region" description="Helical" evidence="8">
    <location>
        <begin position="389"/>
        <end position="411"/>
    </location>
</feature>
<feature type="transmembrane region" description="Helical" evidence="8">
    <location>
        <begin position="262"/>
        <end position="283"/>
    </location>
</feature>
<dbReference type="AlphaFoldDB" id="A0A6B3L1C3"/>
<dbReference type="GO" id="GO:0055085">
    <property type="term" value="P:transmembrane transport"/>
    <property type="evidence" value="ECO:0007669"/>
    <property type="project" value="InterPro"/>
</dbReference>
<protein>
    <submittedName>
        <fullName evidence="10">Iron ABC transporter permease</fullName>
    </submittedName>
</protein>
<evidence type="ECO:0000313" key="10">
    <source>
        <dbReference type="EMBL" id="QQL46107.1"/>
    </source>
</evidence>
<evidence type="ECO:0000256" key="6">
    <source>
        <dbReference type="ARBA" id="ARBA00022989"/>
    </source>
</evidence>
<organism evidence="10 11">
    <name type="scientific">Sulfuriroseicoccus oceanibius</name>
    <dbReference type="NCBI Taxonomy" id="2707525"/>
    <lineage>
        <taxon>Bacteria</taxon>
        <taxon>Pseudomonadati</taxon>
        <taxon>Verrucomicrobiota</taxon>
        <taxon>Verrucomicrobiia</taxon>
        <taxon>Verrucomicrobiales</taxon>
        <taxon>Verrucomicrobiaceae</taxon>
        <taxon>Sulfuriroseicoccus</taxon>
    </lineage>
</organism>
<feature type="transmembrane region" description="Helical" evidence="8">
    <location>
        <begin position="78"/>
        <end position="100"/>
    </location>
</feature>
<feature type="transmembrane region" description="Helical" evidence="8">
    <location>
        <begin position="206"/>
        <end position="228"/>
    </location>
</feature>
<evidence type="ECO:0000256" key="1">
    <source>
        <dbReference type="ARBA" id="ARBA00004429"/>
    </source>
</evidence>
<feature type="transmembrane region" description="Helical" evidence="8">
    <location>
        <begin position="164"/>
        <end position="185"/>
    </location>
</feature>
<comment type="subcellular location">
    <subcellularLocation>
        <location evidence="1">Cell inner membrane</location>
        <topology evidence="1">Multi-pass membrane protein</topology>
    </subcellularLocation>
    <subcellularLocation>
        <location evidence="8">Cell membrane</location>
        <topology evidence="8">Multi-pass membrane protein</topology>
    </subcellularLocation>
</comment>
<dbReference type="RefSeq" id="WP_164362785.1">
    <property type="nucleotide sequence ID" value="NZ_CP066776.1"/>
</dbReference>
<dbReference type="SUPFAM" id="SSF161098">
    <property type="entry name" value="MetI-like"/>
    <property type="match status" value="2"/>
</dbReference>
<evidence type="ECO:0000259" key="9">
    <source>
        <dbReference type="PROSITE" id="PS50928"/>
    </source>
</evidence>
<feature type="transmembrane region" description="Helical" evidence="8">
    <location>
        <begin position="532"/>
        <end position="553"/>
    </location>
</feature>
<evidence type="ECO:0000256" key="5">
    <source>
        <dbReference type="ARBA" id="ARBA00022692"/>
    </source>
</evidence>
<dbReference type="Gene3D" id="1.10.3720.10">
    <property type="entry name" value="MetI-like"/>
    <property type="match status" value="2"/>
</dbReference>